<comment type="similarity">
    <text evidence="1 6">Belongs to the snRNP Sm proteins family.</text>
</comment>
<dbReference type="AlphaFoldDB" id="A0A1X6P7P5"/>
<accession>A0A1X6P7P5</accession>
<comment type="subunit">
    <text evidence="6">LSm subunits form a heteromer with a donut shape.</text>
</comment>
<dbReference type="GO" id="GO:1990904">
    <property type="term" value="C:ribonucleoprotein complex"/>
    <property type="evidence" value="ECO:0007669"/>
    <property type="project" value="UniProtKB-KW"/>
</dbReference>
<dbReference type="PANTHER" id="PTHR15588">
    <property type="entry name" value="LSM1"/>
    <property type="match status" value="1"/>
</dbReference>
<organism evidence="9 10">
    <name type="scientific">Porphyra umbilicalis</name>
    <name type="common">Purple laver</name>
    <name type="synonym">Red alga</name>
    <dbReference type="NCBI Taxonomy" id="2786"/>
    <lineage>
        <taxon>Eukaryota</taxon>
        <taxon>Rhodophyta</taxon>
        <taxon>Bangiophyceae</taxon>
        <taxon>Bangiales</taxon>
        <taxon>Bangiaceae</taxon>
        <taxon>Porphyra</taxon>
    </lineage>
</organism>
<keyword evidence="10" id="KW-1185">Reference proteome</keyword>
<keyword evidence="2 6" id="KW-0963">Cytoplasm</keyword>
<dbReference type="InterPro" id="IPR047575">
    <property type="entry name" value="Sm"/>
</dbReference>
<dbReference type="InterPro" id="IPR034104">
    <property type="entry name" value="Lsm1"/>
</dbReference>
<feature type="domain" description="Sm" evidence="8">
    <location>
        <begin position="73"/>
        <end position="149"/>
    </location>
</feature>
<gene>
    <name evidence="6" type="primary">LSM1</name>
    <name evidence="9" type="ORF">BU14_0176s0028</name>
</gene>
<evidence type="ECO:0000256" key="6">
    <source>
        <dbReference type="RuleBase" id="RU365047"/>
    </source>
</evidence>
<evidence type="ECO:0000313" key="10">
    <source>
        <dbReference type="Proteomes" id="UP000218209"/>
    </source>
</evidence>
<evidence type="ECO:0000256" key="1">
    <source>
        <dbReference type="ARBA" id="ARBA00006850"/>
    </source>
</evidence>
<evidence type="ECO:0000256" key="2">
    <source>
        <dbReference type="ARBA" id="ARBA00022490"/>
    </source>
</evidence>
<dbReference type="Proteomes" id="UP000218209">
    <property type="component" value="Unassembled WGS sequence"/>
</dbReference>
<proteinExistence type="inferred from homology"/>
<dbReference type="Gene3D" id="2.30.30.100">
    <property type="match status" value="1"/>
</dbReference>
<dbReference type="CDD" id="cd01728">
    <property type="entry name" value="LSm1"/>
    <property type="match status" value="1"/>
</dbReference>
<dbReference type="GO" id="GO:0006397">
    <property type="term" value="P:mRNA processing"/>
    <property type="evidence" value="ECO:0007669"/>
    <property type="project" value="UniProtKB-UniRule"/>
</dbReference>
<dbReference type="Pfam" id="PF01423">
    <property type="entry name" value="LSM"/>
    <property type="match status" value="1"/>
</dbReference>
<dbReference type="GO" id="GO:0003729">
    <property type="term" value="F:mRNA binding"/>
    <property type="evidence" value="ECO:0007669"/>
    <property type="project" value="TreeGrafter"/>
</dbReference>
<comment type="subcellular location">
    <subcellularLocation>
        <location evidence="6">Cytoplasm</location>
    </subcellularLocation>
    <subcellularLocation>
        <location evidence="6">Cytoplasm</location>
        <location evidence="6">P-body</location>
    </subcellularLocation>
</comment>
<evidence type="ECO:0000256" key="3">
    <source>
        <dbReference type="ARBA" id="ARBA00022664"/>
    </source>
</evidence>
<reference evidence="9 10" key="1">
    <citation type="submission" date="2017-03" db="EMBL/GenBank/DDBJ databases">
        <title>WGS assembly of Porphyra umbilicalis.</title>
        <authorList>
            <person name="Brawley S.H."/>
            <person name="Blouin N.A."/>
            <person name="Ficko-Blean E."/>
            <person name="Wheeler G.L."/>
            <person name="Lohr M."/>
            <person name="Goodson H.V."/>
            <person name="Jenkins J.W."/>
            <person name="Blaby-Haas C.E."/>
            <person name="Helliwell K.E."/>
            <person name="Chan C."/>
            <person name="Marriage T."/>
            <person name="Bhattacharya D."/>
            <person name="Klein A.S."/>
            <person name="Badis Y."/>
            <person name="Brodie J."/>
            <person name="Cao Y."/>
            <person name="Collen J."/>
            <person name="Dittami S.M."/>
            <person name="Gachon C.M."/>
            <person name="Green B.R."/>
            <person name="Karpowicz S."/>
            <person name="Kim J.W."/>
            <person name="Kudahl U."/>
            <person name="Lin S."/>
            <person name="Michel G."/>
            <person name="Mittag M."/>
            <person name="Olson B.J."/>
            <person name="Pangilinan J."/>
            <person name="Peng Y."/>
            <person name="Qiu H."/>
            <person name="Shu S."/>
            <person name="Singer J.T."/>
            <person name="Smith A.G."/>
            <person name="Sprecher B.N."/>
            <person name="Wagner V."/>
            <person name="Wang W."/>
            <person name="Wang Z.-Y."/>
            <person name="Yan J."/>
            <person name="Yarish C."/>
            <person name="Zoeuner-Riek S."/>
            <person name="Zhuang Y."/>
            <person name="Zou Y."/>
            <person name="Lindquist E.A."/>
            <person name="Grimwood J."/>
            <person name="Barry K."/>
            <person name="Rokhsar D.S."/>
            <person name="Schmutz J."/>
            <person name="Stiller J.W."/>
            <person name="Grossman A.R."/>
            <person name="Prochnik S.E."/>
        </authorList>
    </citation>
    <scope>NUCLEOTIDE SEQUENCE [LARGE SCALE GENOMIC DNA]</scope>
    <source>
        <strain evidence="9">4086291</strain>
    </source>
</reference>
<sequence>RDLSPAPLPVSAISAALPLPSRRDEPPAHPSPAGAVGAPPPPPAPPPAPPPPPSAPARRRLLRRASRPRPPPPGAASLVEQLNRRVLVCLRDGRLLLGTLAAYDQYANVALDAPVERVIVDSSYADVPAGSAVVVRGENVMLVGELDAESDARSTARFTRVSAADIRRARSARQADDGAFRRRERLEWPVPEDYV</sequence>
<dbReference type="GO" id="GO:0000932">
    <property type="term" value="C:P-body"/>
    <property type="evidence" value="ECO:0007669"/>
    <property type="project" value="UniProtKB-SubCell"/>
</dbReference>
<dbReference type="GO" id="GO:0000290">
    <property type="term" value="P:deadenylation-dependent decapping of nuclear-transcribed mRNA"/>
    <property type="evidence" value="ECO:0007669"/>
    <property type="project" value="TreeGrafter"/>
</dbReference>
<name>A0A1X6P7P5_PORUM</name>
<dbReference type="GO" id="GO:1990726">
    <property type="term" value="C:Lsm1-7-Pat1 complex"/>
    <property type="evidence" value="ECO:0007669"/>
    <property type="project" value="TreeGrafter"/>
</dbReference>
<evidence type="ECO:0000313" key="9">
    <source>
        <dbReference type="EMBL" id="OSX76786.1"/>
    </source>
</evidence>
<feature type="compositionally biased region" description="Pro residues" evidence="7">
    <location>
        <begin position="38"/>
        <end position="55"/>
    </location>
</feature>
<dbReference type="PROSITE" id="PS52002">
    <property type="entry name" value="SM"/>
    <property type="match status" value="1"/>
</dbReference>
<keyword evidence="3 6" id="KW-0507">mRNA processing</keyword>
<dbReference type="EMBL" id="KV918856">
    <property type="protein sequence ID" value="OSX76786.1"/>
    <property type="molecule type" value="Genomic_DNA"/>
</dbReference>
<dbReference type="InterPro" id="IPR010920">
    <property type="entry name" value="LSM_dom_sf"/>
</dbReference>
<dbReference type="InterPro" id="IPR001163">
    <property type="entry name" value="Sm_dom_euk/arc"/>
</dbReference>
<evidence type="ECO:0000259" key="8">
    <source>
        <dbReference type="PROSITE" id="PS52002"/>
    </source>
</evidence>
<feature type="region of interest" description="Disordered" evidence="7">
    <location>
        <begin position="1"/>
        <end position="77"/>
    </location>
</feature>
<keyword evidence="5 6" id="KW-0687">Ribonucleoprotein</keyword>
<keyword evidence="4 6" id="KW-0694">RNA-binding</keyword>
<dbReference type="SMART" id="SM00651">
    <property type="entry name" value="Sm"/>
    <property type="match status" value="1"/>
</dbReference>
<evidence type="ECO:0000256" key="5">
    <source>
        <dbReference type="ARBA" id="ARBA00023274"/>
    </source>
</evidence>
<feature type="compositionally biased region" description="Basic residues" evidence="7">
    <location>
        <begin position="57"/>
        <end position="67"/>
    </location>
</feature>
<feature type="non-terminal residue" evidence="9">
    <location>
        <position position="1"/>
    </location>
</feature>
<dbReference type="InterPro" id="IPR044642">
    <property type="entry name" value="PTHR15588"/>
</dbReference>
<dbReference type="SUPFAM" id="SSF50182">
    <property type="entry name" value="Sm-like ribonucleoproteins"/>
    <property type="match status" value="1"/>
</dbReference>
<dbReference type="OrthoDB" id="10263346at2759"/>
<evidence type="ECO:0000256" key="4">
    <source>
        <dbReference type="ARBA" id="ARBA00022884"/>
    </source>
</evidence>
<protein>
    <recommendedName>
        <fullName evidence="6">U6 snRNA-associated Sm-like protein LSm1</fullName>
    </recommendedName>
</protein>
<comment type="function">
    <text evidence="6">Probably involved with other LSm subunits in the general process of degradation of mRNAs.</text>
</comment>
<dbReference type="PANTHER" id="PTHR15588:SF8">
    <property type="entry name" value="U6 SNRNA-ASSOCIATED SM-LIKE PROTEIN LSM1"/>
    <property type="match status" value="1"/>
</dbReference>
<evidence type="ECO:0000256" key="7">
    <source>
        <dbReference type="SAM" id="MobiDB-lite"/>
    </source>
</evidence>